<sequence>MRYSIVLLNTYPMFPQPRRPVGYHEKYLKVRCRRCVPIAITIATLKFYCRSGWRDGNSVYHWRILSWADSNTALQFKGPGVSLPGGSRLDIIRSPRLNGVADGSAASCGAFFTCGSSLPISWLFNTPYEGLPVLIYFPLSARDACEVLKCVLKRQGTLHTVDVTSSLPNEVEGVRELAFAAVPLLNDGQLTMDDGL</sequence>
<accession>A0A0E9NEG9</accession>
<dbReference type="EMBL" id="BACD03000012">
    <property type="protein sequence ID" value="GAO48091.1"/>
    <property type="molecule type" value="Genomic_DNA"/>
</dbReference>
<dbReference type="AlphaFoldDB" id="A0A0E9NEG9"/>
<reference evidence="1 2" key="2">
    <citation type="journal article" date="2014" name="J. Gen. Appl. Microbiol.">
        <title>The early diverging ascomycetous budding yeast Saitoella complicata has three histone deacetylases belonging to the Clr6, Hos2, and Rpd3 lineages.</title>
        <authorList>
            <person name="Nishida H."/>
            <person name="Matsumoto T."/>
            <person name="Kondo S."/>
            <person name="Hamamoto M."/>
            <person name="Yoshikawa H."/>
        </authorList>
    </citation>
    <scope>NUCLEOTIDE SEQUENCE [LARGE SCALE GENOMIC DNA]</scope>
    <source>
        <strain evidence="1 2">NRRL Y-17804</strain>
    </source>
</reference>
<evidence type="ECO:0000313" key="2">
    <source>
        <dbReference type="Proteomes" id="UP000033140"/>
    </source>
</evidence>
<proteinExistence type="predicted"/>
<dbReference type="Proteomes" id="UP000033140">
    <property type="component" value="Unassembled WGS sequence"/>
</dbReference>
<reference evidence="1 2" key="3">
    <citation type="journal article" date="2015" name="Genome Announc.">
        <title>Draft Genome Sequence of the Archiascomycetous Yeast Saitoella complicata.</title>
        <authorList>
            <person name="Yamauchi K."/>
            <person name="Kondo S."/>
            <person name="Hamamoto M."/>
            <person name="Takahashi Y."/>
            <person name="Ogura Y."/>
            <person name="Hayashi T."/>
            <person name="Nishida H."/>
        </authorList>
    </citation>
    <scope>NUCLEOTIDE SEQUENCE [LARGE SCALE GENOMIC DNA]</scope>
    <source>
        <strain evidence="1 2">NRRL Y-17804</strain>
    </source>
</reference>
<reference evidence="1 2" key="1">
    <citation type="journal article" date="2011" name="J. Gen. Appl. Microbiol.">
        <title>Draft genome sequencing of the enigmatic yeast Saitoella complicata.</title>
        <authorList>
            <person name="Nishida H."/>
            <person name="Hamamoto M."/>
            <person name="Sugiyama J."/>
        </authorList>
    </citation>
    <scope>NUCLEOTIDE SEQUENCE [LARGE SCALE GENOMIC DNA]</scope>
    <source>
        <strain evidence="1 2">NRRL Y-17804</strain>
    </source>
</reference>
<name>A0A0E9NEG9_SAICN</name>
<comment type="caution">
    <text evidence="1">The sequence shown here is derived from an EMBL/GenBank/DDBJ whole genome shotgun (WGS) entry which is preliminary data.</text>
</comment>
<organism evidence="1 2">
    <name type="scientific">Saitoella complicata (strain BCRC 22490 / CBS 7301 / JCM 7358 / NBRC 10748 / NRRL Y-17804)</name>
    <dbReference type="NCBI Taxonomy" id="698492"/>
    <lineage>
        <taxon>Eukaryota</taxon>
        <taxon>Fungi</taxon>
        <taxon>Dikarya</taxon>
        <taxon>Ascomycota</taxon>
        <taxon>Taphrinomycotina</taxon>
        <taxon>Taphrinomycotina incertae sedis</taxon>
        <taxon>Saitoella</taxon>
    </lineage>
</organism>
<keyword evidence="2" id="KW-1185">Reference proteome</keyword>
<protein>
    <submittedName>
        <fullName evidence="1">Uncharacterized protein</fullName>
    </submittedName>
</protein>
<gene>
    <name evidence="1" type="ORF">G7K_2278-t1</name>
</gene>
<evidence type="ECO:0000313" key="1">
    <source>
        <dbReference type="EMBL" id="GAO48091.1"/>
    </source>
</evidence>